<proteinExistence type="predicted"/>
<dbReference type="EMBL" id="JAWDGP010001331">
    <property type="protein sequence ID" value="KAK3792798.1"/>
    <property type="molecule type" value="Genomic_DNA"/>
</dbReference>
<accession>A0AAE1ARY3</accession>
<sequence>MLPGSASDSVCLGRVSKHGDSRWSGQLSPSLSWRRFPLLTQGLSCGSEGRFMVLSCHNPDEVRNPHRFQPAYDESTQQCSPRYGESEYTGNRQFVTPACDPLTVRNYRKKHTEYTQGLQRAIRVLEMKGQV</sequence>
<gene>
    <name evidence="1" type="ORF">RRG08_029345</name>
</gene>
<protein>
    <submittedName>
        <fullName evidence="1">Uncharacterized protein</fullName>
    </submittedName>
</protein>
<organism evidence="1 2">
    <name type="scientific">Elysia crispata</name>
    <name type="common">lettuce slug</name>
    <dbReference type="NCBI Taxonomy" id="231223"/>
    <lineage>
        <taxon>Eukaryota</taxon>
        <taxon>Metazoa</taxon>
        <taxon>Spiralia</taxon>
        <taxon>Lophotrochozoa</taxon>
        <taxon>Mollusca</taxon>
        <taxon>Gastropoda</taxon>
        <taxon>Heterobranchia</taxon>
        <taxon>Euthyneura</taxon>
        <taxon>Panpulmonata</taxon>
        <taxon>Sacoglossa</taxon>
        <taxon>Placobranchoidea</taxon>
        <taxon>Plakobranchidae</taxon>
        <taxon>Elysia</taxon>
    </lineage>
</organism>
<dbReference type="AlphaFoldDB" id="A0AAE1ARY3"/>
<keyword evidence="2" id="KW-1185">Reference proteome</keyword>
<dbReference type="Proteomes" id="UP001283361">
    <property type="component" value="Unassembled WGS sequence"/>
</dbReference>
<name>A0AAE1ARY3_9GAST</name>
<comment type="caution">
    <text evidence="1">The sequence shown here is derived from an EMBL/GenBank/DDBJ whole genome shotgun (WGS) entry which is preliminary data.</text>
</comment>
<evidence type="ECO:0000313" key="2">
    <source>
        <dbReference type="Proteomes" id="UP001283361"/>
    </source>
</evidence>
<reference evidence="1" key="1">
    <citation type="journal article" date="2023" name="G3 (Bethesda)">
        <title>A reference genome for the long-term kleptoplast-retaining sea slug Elysia crispata morphotype clarki.</title>
        <authorList>
            <person name="Eastman K.E."/>
            <person name="Pendleton A.L."/>
            <person name="Shaikh M.A."/>
            <person name="Suttiyut T."/>
            <person name="Ogas R."/>
            <person name="Tomko P."/>
            <person name="Gavelis G."/>
            <person name="Widhalm J.R."/>
            <person name="Wisecaver J.H."/>
        </authorList>
    </citation>
    <scope>NUCLEOTIDE SEQUENCE</scope>
    <source>
        <strain evidence="1">ECLA1</strain>
    </source>
</reference>
<evidence type="ECO:0000313" key="1">
    <source>
        <dbReference type="EMBL" id="KAK3792798.1"/>
    </source>
</evidence>